<keyword evidence="1" id="KW-0472">Membrane</keyword>
<keyword evidence="1" id="KW-0812">Transmembrane</keyword>
<evidence type="ECO:0000313" key="2">
    <source>
        <dbReference type="EMBL" id="MDN4526618.1"/>
    </source>
</evidence>
<reference evidence="2" key="1">
    <citation type="submission" date="2023-07" db="EMBL/GenBank/DDBJ databases">
        <title>Fictibacillus sp. isolated from freshwater pond.</title>
        <authorList>
            <person name="Kirdat K."/>
            <person name="Bhat A."/>
            <person name="Mourya A."/>
            <person name="Yadav A."/>
        </authorList>
    </citation>
    <scope>NUCLEOTIDE SEQUENCE</scope>
    <source>
        <strain evidence="2">NE201</strain>
    </source>
</reference>
<keyword evidence="3" id="KW-1185">Reference proteome</keyword>
<dbReference type="RefSeq" id="WP_301167641.1">
    <property type="nucleotide sequence ID" value="NZ_JAUHTR010000013.1"/>
</dbReference>
<feature type="transmembrane region" description="Helical" evidence="1">
    <location>
        <begin position="54"/>
        <end position="78"/>
    </location>
</feature>
<organism evidence="2 3">
    <name type="scientific">Fictibacillus fluitans</name>
    <dbReference type="NCBI Taxonomy" id="3058422"/>
    <lineage>
        <taxon>Bacteria</taxon>
        <taxon>Bacillati</taxon>
        <taxon>Bacillota</taxon>
        <taxon>Bacilli</taxon>
        <taxon>Bacillales</taxon>
        <taxon>Fictibacillaceae</taxon>
        <taxon>Fictibacillus</taxon>
    </lineage>
</organism>
<dbReference type="EMBL" id="JAUHTR010000013">
    <property type="protein sequence ID" value="MDN4526618.1"/>
    <property type="molecule type" value="Genomic_DNA"/>
</dbReference>
<dbReference type="Proteomes" id="UP001172721">
    <property type="component" value="Unassembled WGS sequence"/>
</dbReference>
<keyword evidence="1" id="KW-1133">Transmembrane helix</keyword>
<name>A0ABT8I0R7_9BACL</name>
<accession>A0ABT8I0R7</accession>
<sequence length="92" mass="10130">MNFTNTLTAGLMAGLIGIILLFNSTTFGDSLAADWLTDQGGSNPDHLNIILKSYINIFIILGSLLFAFGLFFISFSFIKFGRQQSADQKNME</sequence>
<comment type="caution">
    <text evidence="2">The sequence shown here is derived from an EMBL/GenBank/DDBJ whole genome shotgun (WGS) entry which is preliminary data.</text>
</comment>
<gene>
    <name evidence="2" type="ORF">QYB97_19210</name>
</gene>
<proteinExistence type="predicted"/>
<protein>
    <submittedName>
        <fullName evidence="2">Uncharacterized protein</fullName>
    </submittedName>
</protein>
<evidence type="ECO:0000313" key="3">
    <source>
        <dbReference type="Proteomes" id="UP001172721"/>
    </source>
</evidence>
<evidence type="ECO:0000256" key="1">
    <source>
        <dbReference type="SAM" id="Phobius"/>
    </source>
</evidence>